<feature type="domain" description="AMP-dependent synthetase/ligase" evidence="1">
    <location>
        <begin position="25"/>
        <end position="127"/>
    </location>
</feature>
<keyword evidence="2" id="KW-0436">Ligase</keyword>
<dbReference type="RefSeq" id="WP_220165115.1">
    <property type="nucleotide sequence ID" value="NZ_JAIBOA010000004.1"/>
</dbReference>
<dbReference type="InterPro" id="IPR050237">
    <property type="entry name" value="ATP-dep_AMP-bd_enzyme"/>
</dbReference>
<dbReference type="Proteomes" id="UP000774570">
    <property type="component" value="Unassembled WGS sequence"/>
</dbReference>
<protein>
    <submittedName>
        <fullName evidence="2">Long-chain fatty acid--CoA ligase</fullName>
    </submittedName>
</protein>
<dbReference type="GO" id="GO:0016874">
    <property type="term" value="F:ligase activity"/>
    <property type="evidence" value="ECO:0007669"/>
    <property type="project" value="UniProtKB-KW"/>
</dbReference>
<dbReference type="PANTHER" id="PTHR43767">
    <property type="entry name" value="LONG-CHAIN-FATTY-ACID--COA LIGASE"/>
    <property type="match status" value="1"/>
</dbReference>
<reference evidence="2 3" key="1">
    <citation type="submission" date="2021-07" db="EMBL/GenBank/DDBJ databases">
        <title>Actinomadura sp. PM05-2 isolated from lichen.</title>
        <authorList>
            <person name="Somphong A."/>
            <person name="Phongsopitanun W."/>
            <person name="Tanasupawat S."/>
            <person name="Peongsungnone V."/>
        </authorList>
    </citation>
    <scope>NUCLEOTIDE SEQUENCE [LARGE SCALE GENOMIC DNA]</scope>
    <source>
        <strain evidence="2 3">PM05-2</strain>
    </source>
</reference>
<dbReference type="SUPFAM" id="SSF56801">
    <property type="entry name" value="Acetyl-CoA synthetase-like"/>
    <property type="match status" value="1"/>
</dbReference>
<keyword evidence="3" id="KW-1185">Reference proteome</keyword>
<sequence>MLDGSRGPAAVSDTTVTEAVLAAAREHAARRPVRPALMDPAHELGYARFAEAVPAAATGLRRLGVRPGDVAAVHLGSACELALAVHAVSAAGAVPAPLPVDASVAALGAMMTETGARFLITGVDTAARSVVATERSYVRQVFSFGNVPGAIPFARLVEAGAPAVAPDPGPGPVAPADPLRDLALLLCDPPDGITHAERFADLYRLGGAIGLAEGDVLACSPFDVSQPTWIALIDLCLAHGAALAAVPEPGTDALLAAIGEHRASVAVVTPAKLRALVYDHARMPLPGVRLLVTGAPDPEVVQACRTRHGWTAATLG</sequence>
<dbReference type="InterPro" id="IPR042099">
    <property type="entry name" value="ANL_N_sf"/>
</dbReference>
<dbReference type="Pfam" id="PF00501">
    <property type="entry name" value="AMP-binding"/>
    <property type="match status" value="1"/>
</dbReference>
<dbReference type="PANTHER" id="PTHR43767:SF1">
    <property type="entry name" value="NONRIBOSOMAL PEPTIDE SYNTHASE PES1 (EUROFUNG)-RELATED"/>
    <property type="match status" value="1"/>
</dbReference>
<dbReference type="Gene3D" id="3.40.50.12780">
    <property type="entry name" value="N-terminal domain of ligase-like"/>
    <property type="match status" value="1"/>
</dbReference>
<evidence type="ECO:0000259" key="1">
    <source>
        <dbReference type="Pfam" id="PF00501"/>
    </source>
</evidence>
<dbReference type="InterPro" id="IPR000873">
    <property type="entry name" value="AMP-dep_synth/lig_dom"/>
</dbReference>
<evidence type="ECO:0000313" key="2">
    <source>
        <dbReference type="EMBL" id="MBW8482548.1"/>
    </source>
</evidence>
<comment type="caution">
    <text evidence="2">The sequence shown here is derived from an EMBL/GenBank/DDBJ whole genome shotgun (WGS) entry which is preliminary data.</text>
</comment>
<evidence type="ECO:0000313" key="3">
    <source>
        <dbReference type="Proteomes" id="UP000774570"/>
    </source>
</evidence>
<gene>
    <name evidence="2" type="ORF">K1Y72_09245</name>
</gene>
<accession>A0ABS7FQ81</accession>
<name>A0ABS7FQ81_9ACTN</name>
<proteinExistence type="predicted"/>
<dbReference type="EMBL" id="JAIBOA010000004">
    <property type="protein sequence ID" value="MBW8482548.1"/>
    <property type="molecule type" value="Genomic_DNA"/>
</dbReference>
<organism evidence="2 3">
    <name type="scientific">Actinomadura parmotrematis</name>
    <dbReference type="NCBI Taxonomy" id="2864039"/>
    <lineage>
        <taxon>Bacteria</taxon>
        <taxon>Bacillati</taxon>
        <taxon>Actinomycetota</taxon>
        <taxon>Actinomycetes</taxon>
        <taxon>Streptosporangiales</taxon>
        <taxon>Thermomonosporaceae</taxon>
        <taxon>Actinomadura</taxon>
    </lineage>
</organism>